<keyword evidence="9" id="KW-0115">cAMP biosynthesis</keyword>
<evidence type="ECO:0000256" key="7">
    <source>
        <dbReference type="ARBA" id="ARBA00022737"/>
    </source>
</evidence>
<dbReference type="PROSITE" id="PS50125">
    <property type="entry name" value="GUANYLATE_CYCLASE_2"/>
    <property type="match status" value="1"/>
</dbReference>
<dbReference type="InterPro" id="IPR003591">
    <property type="entry name" value="Leu-rich_rpt_typical-subtyp"/>
</dbReference>
<dbReference type="PANTHER" id="PTHR48051:SF54">
    <property type="entry name" value="LEUCINE-RICH REPEAT-CONTAINING PROTEIN"/>
    <property type="match status" value="1"/>
</dbReference>
<dbReference type="PROSITE" id="PS50200">
    <property type="entry name" value="RA"/>
    <property type="match status" value="1"/>
</dbReference>
<dbReference type="SUPFAM" id="SSF52058">
    <property type="entry name" value="L domain-like"/>
    <property type="match status" value="2"/>
</dbReference>
<dbReference type="SUPFAM" id="SSF55073">
    <property type="entry name" value="Nucleotide cyclase"/>
    <property type="match status" value="1"/>
</dbReference>
<name>A0A0C3KST7_9AGAM</name>
<dbReference type="InterPro" id="IPR001054">
    <property type="entry name" value="A/G_cyclase"/>
</dbReference>
<dbReference type="OrthoDB" id="2021138at2759"/>
<evidence type="ECO:0000256" key="4">
    <source>
        <dbReference type="ARBA" id="ARBA00021420"/>
    </source>
</evidence>
<evidence type="ECO:0000256" key="1">
    <source>
        <dbReference type="ARBA" id="ARBA00001593"/>
    </source>
</evidence>
<evidence type="ECO:0000256" key="10">
    <source>
        <dbReference type="ARBA" id="ARBA00023239"/>
    </source>
</evidence>
<evidence type="ECO:0000313" key="18">
    <source>
        <dbReference type="Proteomes" id="UP000054248"/>
    </source>
</evidence>
<dbReference type="GO" id="GO:0004016">
    <property type="term" value="F:adenylate cyclase activity"/>
    <property type="evidence" value="ECO:0007669"/>
    <property type="project" value="UniProtKB-EC"/>
</dbReference>
<comment type="similarity">
    <text evidence="2">Belongs to the adenylyl cyclase class-3 family.</text>
</comment>
<accession>A0A0C3KST7</accession>
<keyword evidence="18" id="KW-1185">Reference proteome</keyword>
<dbReference type="SMART" id="SM00332">
    <property type="entry name" value="PP2Cc"/>
    <property type="match status" value="1"/>
</dbReference>
<evidence type="ECO:0000259" key="15">
    <source>
        <dbReference type="PROSITE" id="PS50200"/>
    </source>
</evidence>
<dbReference type="STRING" id="1051891.A0A0C3KST7"/>
<dbReference type="SMART" id="SM00369">
    <property type="entry name" value="LRR_TYP"/>
    <property type="match status" value="8"/>
</dbReference>
<dbReference type="InterPro" id="IPR001932">
    <property type="entry name" value="PPM-type_phosphatase-like_dom"/>
</dbReference>
<proteinExistence type="inferred from homology"/>
<comment type="catalytic activity">
    <reaction evidence="1">
        <text>ATP = 3',5'-cyclic AMP + diphosphate</text>
        <dbReference type="Rhea" id="RHEA:15389"/>
        <dbReference type="ChEBI" id="CHEBI:30616"/>
        <dbReference type="ChEBI" id="CHEBI:33019"/>
        <dbReference type="ChEBI" id="CHEBI:58165"/>
        <dbReference type="EC" id="4.6.1.1"/>
    </reaction>
</comment>
<evidence type="ECO:0000256" key="12">
    <source>
        <dbReference type="ARBA" id="ARBA00032637"/>
    </source>
</evidence>
<evidence type="ECO:0000256" key="5">
    <source>
        <dbReference type="ARBA" id="ARBA00022614"/>
    </source>
</evidence>
<keyword evidence="7" id="KW-0677">Repeat</keyword>
<keyword evidence="6" id="KW-0479">Metal-binding</keyword>
<dbReference type="PROSITE" id="PS51450">
    <property type="entry name" value="LRR"/>
    <property type="match status" value="3"/>
</dbReference>
<evidence type="ECO:0000259" key="14">
    <source>
        <dbReference type="PROSITE" id="PS50125"/>
    </source>
</evidence>
<evidence type="ECO:0000256" key="13">
    <source>
        <dbReference type="SAM" id="MobiDB-lite"/>
    </source>
</evidence>
<sequence>MTGSKRSKAHQTVPTPLALGPPPKSSRVPQNGVETAAPSKDPAWHAPESWDVDKVGPEAEGFSSDEDVADSSRLGPIRDDPEFDPMIGVSSFHLRVYRIDGSYHIVECPIGTVALDLAHVLRKKLLLPGQHYKLHIRERGRERVLGPQERPINILRRRLEQAGYDESDDLEHLGGEDISFLLRFVFRDANLPTAQPTDEDDVLSSSNTASFEHIDLTGRGLLTIPILLHRHAPTIVVLNLSKNPHIDIPLDFIASCTMLRDLRLSQAAMKQVPSRVKHISTLHELDISSNRMVSLDEADLHRILGLRNIQAQNNRLSTLPKSFAEMKALKFLNISNNKFDSIPPVLSQITSLVDLDLSFNTISIFPPTLGELTNMERLVIVGNRIASIPPEIVNMSRLKEFDCRRNAITDLSSVFKCPALEILRAGNNALHGVELAAGSKIRALSVPENERLSSFTVQPLEDGSSYALETLDLSKCMLSSFSELGLSELKKLTSLKFDHNTIRQIPDSICQLPDLERLSGSNNHLTSLPTAIGSLRKLRALHVHNNNIKTIPASIWQCEALTDFNASSNLIATWLDPVDDTPADDTEKKSGSASGKLLPSLASSLHRLYLADNRLDDDIFHSVSRLRSLKILNLSFNDIYELPPIGRMPAFATVQELYLSGNKLTSLPAEDLHQLHHLRVLFLNANKLQNLPSDLGKVKGLECLDVGGNVLKYNVGNWQFDWNWNFNRELRYLNLSGNKRLEIKHTMHDTTRAGRAPLTGFAELSYLKLLGLMDVTLGGEPQVPDETEDRRIRTSDSQVGGMAYGISDTLGKLDTTDKQNHLKLSMFDLVVPSFRGRDNECLFGMFGRHVPIQWGHRPTSNKLAKYLQQQFSQTFAESLRTLRPGSVEGVGDALRRAFLSLNKGYYGSLKDQKDSGTNRKLSTTPPAPPSTLDLKSGSSGLVLYIVDEPDRKVMHVANVGSILAVVSRKGGPMLVSNNHQPFDRMETDRIRAAEGWVSPKGLVNDELEISRSFGVYHLLPAVNARPSVQTVTLTDQDEFVIIGNRGLWDYVAPQTAVDIARLNKNEPMIAAQRLRDYAMSYGAEGSTMIMVIAVKDLFQPKTQKNLLGHKDEVILERTGPRRIENTIGDRTLTRLKDEIPPPIGFVALVFTDIRNSTSLWEKNPGMPTAMKLHNSLLRRQLREVGGYEVKTEGDAFVNSFPSVGDALLWCFNVQVQLLQEEWPQWILESDDGKEIHDEHGSLLARGLSVRMGIHWGAPNCEPDPITGRMDYFGTMVNRSARVSGAADGGQIMISNDVVREILAILPMDESETGLLTSLDTQPPPDGNGNPNVAALHRLGVVIKEMGEFRLKGLEVPETLSLVYPKELAGRLKLETKNVASKAATTRVQFSLEQLRSLAMLAIRIEALASDRVFRPTTMMHRSYSLQSTSGAAGSPDDINPDIFMYANPEFLLPPIHDSATDADLLQIMDSLTLRIDNALSTMYLKHVGGYHSVLAALEQAMKVDAGMLVQALSMFGSLME</sequence>
<protein>
    <recommendedName>
        <fullName evidence="4">Adenylate cyclase</fullName>
        <ecNumber evidence="3">4.6.1.1</ecNumber>
    </recommendedName>
    <alternativeName>
        <fullName evidence="11">ATP pyrophosphate-lyase</fullName>
    </alternativeName>
    <alternativeName>
        <fullName evidence="12">Adenylyl cyclase</fullName>
    </alternativeName>
</protein>
<dbReference type="CDD" id="cd17214">
    <property type="entry name" value="RA_CYR1_like"/>
    <property type="match status" value="1"/>
</dbReference>
<dbReference type="Pfam" id="PF23010">
    <property type="entry name" value="RA_3"/>
    <property type="match status" value="1"/>
</dbReference>
<dbReference type="CDD" id="cd00143">
    <property type="entry name" value="PP2Cc"/>
    <property type="match status" value="1"/>
</dbReference>
<dbReference type="GO" id="GO:0006171">
    <property type="term" value="P:cAMP biosynthetic process"/>
    <property type="evidence" value="ECO:0007669"/>
    <property type="project" value="UniProtKB-KW"/>
</dbReference>
<keyword evidence="5" id="KW-0433">Leucine-rich repeat</keyword>
<dbReference type="InterPro" id="IPR000159">
    <property type="entry name" value="RA_dom"/>
</dbReference>
<dbReference type="CDD" id="cd07302">
    <property type="entry name" value="CHD"/>
    <property type="match status" value="1"/>
</dbReference>
<evidence type="ECO:0000256" key="9">
    <source>
        <dbReference type="ARBA" id="ARBA00022998"/>
    </source>
</evidence>
<evidence type="ECO:0000256" key="8">
    <source>
        <dbReference type="ARBA" id="ARBA00022842"/>
    </source>
</evidence>
<evidence type="ECO:0000256" key="11">
    <source>
        <dbReference type="ARBA" id="ARBA00032597"/>
    </source>
</evidence>
<feature type="domain" description="Ras-associating" evidence="15">
    <location>
        <begin position="90"/>
        <end position="187"/>
    </location>
</feature>
<dbReference type="GO" id="GO:0005737">
    <property type="term" value="C:cytoplasm"/>
    <property type="evidence" value="ECO:0007669"/>
    <property type="project" value="TreeGrafter"/>
</dbReference>
<dbReference type="Pfam" id="PF00211">
    <property type="entry name" value="Guanylate_cyc"/>
    <property type="match status" value="1"/>
</dbReference>
<dbReference type="Pfam" id="PF00481">
    <property type="entry name" value="PP2C"/>
    <property type="match status" value="1"/>
</dbReference>
<dbReference type="PANTHER" id="PTHR48051">
    <property type="match status" value="1"/>
</dbReference>
<reference evidence="18" key="2">
    <citation type="submission" date="2015-01" db="EMBL/GenBank/DDBJ databases">
        <title>Evolutionary Origins and Diversification of the Mycorrhizal Mutualists.</title>
        <authorList>
            <consortium name="DOE Joint Genome Institute"/>
            <consortium name="Mycorrhizal Genomics Consortium"/>
            <person name="Kohler A."/>
            <person name="Kuo A."/>
            <person name="Nagy L.G."/>
            <person name="Floudas D."/>
            <person name="Copeland A."/>
            <person name="Barry K.W."/>
            <person name="Cichocki N."/>
            <person name="Veneault-Fourrey C."/>
            <person name="LaButti K."/>
            <person name="Lindquist E.A."/>
            <person name="Lipzen A."/>
            <person name="Lundell T."/>
            <person name="Morin E."/>
            <person name="Murat C."/>
            <person name="Riley R."/>
            <person name="Ohm R."/>
            <person name="Sun H."/>
            <person name="Tunlid A."/>
            <person name="Henrissat B."/>
            <person name="Grigoriev I.V."/>
            <person name="Hibbett D.S."/>
            <person name="Martin F."/>
        </authorList>
    </citation>
    <scope>NUCLEOTIDE SEQUENCE [LARGE SCALE GENOMIC DNA]</scope>
    <source>
        <strain evidence="18">MUT 4182</strain>
    </source>
</reference>
<gene>
    <name evidence="17" type="ORF">M407DRAFT_76835</name>
</gene>
<dbReference type="InterPro" id="IPR055071">
    <property type="entry name" value="RA_PHLPP-like"/>
</dbReference>
<dbReference type="Pfam" id="PF13855">
    <property type="entry name" value="LRR_8"/>
    <property type="match status" value="1"/>
</dbReference>
<dbReference type="Gene3D" id="3.60.40.10">
    <property type="entry name" value="PPM-type phosphatase domain"/>
    <property type="match status" value="1"/>
</dbReference>
<keyword evidence="8" id="KW-0460">Magnesium</keyword>
<organism evidence="17 18">
    <name type="scientific">Tulasnella calospora MUT 4182</name>
    <dbReference type="NCBI Taxonomy" id="1051891"/>
    <lineage>
        <taxon>Eukaryota</taxon>
        <taxon>Fungi</taxon>
        <taxon>Dikarya</taxon>
        <taxon>Basidiomycota</taxon>
        <taxon>Agaricomycotina</taxon>
        <taxon>Agaricomycetes</taxon>
        <taxon>Cantharellales</taxon>
        <taxon>Tulasnellaceae</taxon>
        <taxon>Tulasnella</taxon>
    </lineage>
</organism>
<dbReference type="SUPFAM" id="SSF81606">
    <property type="entry name" value="PP2C-like"/>
    <property type="match status" value="1"/>
</dbReference>
<evidence type="ECO:0000256" key="6">
    <source>
        <dbReference type="ARBA" id="ARBA00022723"/>
    </source>
</evidence>
<evidence type="ECO:0000256" key="2">
    <source>
        <dbReference type="ARBA" id="ARBA00005381"/>
    </source>
</evidence>
<feature type="region of interest" description="Disordered" evidence="13">
    <location>
        <begin position="1"/>
        <end position="79"/>
    </location>
</feature>
<reference evidence="17 18" key="1">
    <citation type="submission" date="2014-04" db="EMBL/GenBank/DDBJ databases">
        <authorList>
            <consortium name="DOE Joint Genome Institute"/>
            <person name="Kuo A."/>
            <person name="Girlanda M."/>
            <person name="Perotto S."/>
            <person name="Kohler A."/>
            <person name="Nagy L.G."/>
            <person name="Floudas D."/>
            <person name="Copeland A."/>
            <person name="Barry K.W."/>
            <person name="Cichocki N."/>
            <person name="Veneault-Fourrey C."/>
            <person name="LaButti K."/>
            <person name="Lindquist E.A."/>
            <person name="Lipzen A."/>
            <person name="Lundell T."/>
            <person name="Morin E."/>
            <person name="Murat C."/>
            <person name="Sun H."/>
            <person name="Tunlid A."/>
            <person name="Henrissat B."/>
            <person name="Grigoriev I.V."/>
            <person name="Hibbett D.S."/>
            <person name="Martin F."/>
            <person name="Nordberg H.P."/>
            <person name="Cantor M.N."/>
            <person name="Hua S.X."/>
        </authorList>
    </citation>
    <scope>NUCLEOTIDE SEQUENCE [LARGE SCALE GENOMIC DNA]</scope>
    <source>
        <strain evidence="17 18">MUT 4182</strain>
    </source>
</reference>
<dbReference type="InterPro" id="IPR001611">
    <property type="entry name" value="Leu-rich_rpt"/>
</dbReference>
<dbReference type="Proteomes" id="UP000054248">
    <property type="component" value="Unassembled WGS sequence"/>
</dbReference>
<dbReference type="Gene3D" id="3.30.70.1230">
    <property type="entry name" value="Nucleotide cyclase"/>
    <property type="match status" value="1"/>
</dbReference>
<dbReference type="InterPro" id="IPR032675">
    <property type="entry name" value="LRR_dom_sf"/>
</dbReference>
<keyword evidence="10" id="KW-0456">Lyase</keyword>
<dbReference type="GO" id="GO:0046872">
    <property type="term" value="F:metal ion binding"/>
    <property type="evidence" value="ECO:0007669"/>
    <property type="project" value="UniProtKB-KW"/>
</dbReference>
<feature type="domain" description="PPM-type phosphatase" evidence="16">
    <location>
        <begin position="803"/>
        <end position="1094"/>
    </location>
</feature>
<dbReference type="SMART" id="SM00044">
    <property type="entry name" value="CYCc"/>
    <property type="match status" value="1"/>
</dbReference>
<dbReference type="GO" id="GO:0035556">
    <property type="term" value="P:intracellular signal transduction"/>
    <property type="evidence" value="ECO:0007669"/>
    <property type="project" value="InterPro"/>
</dbReference>
<dbReference type="Gene3D" id="3.80.10.10">
    <property type="entry name" value="Ribonuclease Inhibitor"/>
    <property type="match status" value="3"/>
</dbReference>
<dbReference type="PROSITE" id="PS51746">
    <property type="entry name" value="PPM_2"/>
    <property type="match status" value="1"/>
</dbReference>
<dbReference type="InterPro" id="IPR050216">
    <property type="entry name" value="LRR_domain-containing"/>
</dbReference>
<dbReference type="InterPro" id="IPR036457">
    <property type="entry name" value="PPM-type-like_dom_sf"/>
</dbReference>
<dbReference type="InterPro" id="IPR029787">
    <property type="entry name" value="Nucleotide_cyclase"/>
</dbReference>
<dbReference type="SMART" id="SM00364">
    <property type="entry name" value="LRR_BAC"/>
    <property type="match status" value="7"/>
</dbReference>
<dbReference type="Pfam" id="PF00560">
    <property type="entry name" value="LRR_1"/>
    <property type="match status" value="1"/>
</dbReference>
<dbReference type="HOGENOM" id="CLU_000430_1_1_1"/>
<feature type="region of interest" description="Disordered" evidence="13">
    <location>
        <begin position="910"/>
        <end position="932"/>
    </location>
</feature>
<dbReference type="EC" id="4.6.1.1" evidence="3"/>
<evidence type="ECO:0000256" key="3">
    <source>
        <dbReference type="ARBA" id="ARBA00012201"/>
    </source>
</evidence>
<feature type="domain" description="Guanylate cyclase" evidence="14">
    <location>
        <begin position="1147"/>
        <end position="1283"/>
    </location>
</feature>
<evidence type="ECO:0000259" key="16">
    <source>
        <dbReference type="PROSITE" id="PS51746"/>
    </source>
</evidence>
<evidence type="ECO:0000313" key="17">
    <source>
        <dbReference type="EMBL" id="KIO24543.1"/>
    </source>
</evidence>
<dbReference type="EMBL" id="KN823059">
    <property type="protein sequence ID" value="KIO24543.1"/>
    <property type="molecule type" value="Genomic_DNA"/>
</dbReference>